<proteinExistence type="inferred from homology"/>
<dbReference type="InterPro" id="IPR018170">
    <property type="entry name" value="Aldo/ket_reductase_CS"/>
</dbReference>
<gene>
    <name evidence="4" type="ORF">G4B88_016416</name>
</gene>
<evidence type="ECO:0000313" key="4">
    <source>
        <dbReference type="EMBL" id="KAF4369476.1"/>
    </source>
</evidence>
<keyword evidence="2" id="KW-0521">NADP</keyword>
<comment type="similarity">
    <text evidence="1">Belongs to the aldo/keto reductase family.</text>
</comment>
<dbReference type="PROSITE" id="PS00798">
    <property type="entry name" value="ALDOKETO_REDUCTASE_1"/>
    <property type="match status" value="1"/>
</dbReference>
<comment type="caution">
    <text evidence="4">The sequence shown here is derived from an EMBL/GenBank/DDBJ whole genome shotgun (WGS) entry which is preliminary data.</text>
</comment>
<dbReference type="GO" id="GO:0009821">
    <property type="term" value="P:alkaloid biosynthetic process"/>
    <property type="evidence" value="ECO:0007669"/>
    <property type="project" value="UniProtKB-ARBA"/>
</dbReference>
<evidence type="ECO:0000313" key="5">
    <source>
        <dbReference type="Proteomes" id="UP000583929"/>
    </source>
</evidence>
<feature type="domain" description="NADP-dependent oxidoreductase" evidence="3">
    <location>
        <begin position="359"/>
        <end position="511"/>
    </location>
</feature>
<sequence length="536" mass="60278">MENKSVIVNSSNNISMPVIGFGTATFPFARSETTKEAIVEAIKLGYRHFDTAAVYQTEQPLGDAISEAISLGLIKSRAQLFVTSKLWCTQSHHHLVLPAITKTLKLEYLDLYLIHWPIAMKPGEYLDFKKEDLVGMDFKCVWESMEECQNLGLTKSIGVSNFSSKKLQTLLATAKIPPALNQVEMNPVWQQKKLRKFCQENGILITAYSPLGGNKEGTWRTNRVMDSDVLKQIANSKGKTIAQSFNKERMKQNIDILDWSLSSEELEMIDQIPQQKGNPAISFISNQGPFKSVEDLWDELRSSISSSCNNEIKAMPLVGMGTSSYPPTNMEKAKSTIVEAIKVGKDVKSLPVERELIEALDIKSVWEGMEECKRLGLTRDIGVSNFTCQMLHHLLSIAKIHPALNQVEMSPIWQQKKLREFCNEKGIHITAYSPLGAFGTQWGDNSVIECDVLQEIANSKGKTTAQIALRWVYEQGVSLVAKSYNKERMRTNLDIFDWSLTHEESHKIAQIPQRKTVTFASILGPHDLVLDIDQQL</sequence>
<keyword evidence="5" id="KW-1185">Reference proteome</keyword>
<dbReference type="PRINTS" id="PR00069">
    <property type="entry name" value="ALDKETRDTASE"/>
</dbReference>
<dbReference type="GO" id="GO:0016491">
    <property type="term" value="F:oxidoreductase activity"/>
    <property type="evidence" value="ECO:0007669"/>
    <property type="project" value="InterPro"/>
</dbReference>
<reference evidence="4 5" key="1">
    <citation type="journal article" date="2020" name="bioRxiv">
        <title>Sequence and annotation of 42 cannabis genomes reveals extensive copy number variation in cannabinoid synthesis and pathogen resistance genes.</title>
        <authorList>
            <person name="Mckernan K.J."/>
            <person name="Helbert Y."/>
            <person name="Kane L.T."/>
            <person name="Ebling H."/>
            <person name="Zhang L."/>
            <person name="Liu B."/>
            <person name="Eaton Z."/>
            <person name="Mclaughlin S."/>
            <person name="Kingan S."/>
            <person name="Baybayan P."/>
            <person name="Concepcion G."/>
            <person name="Jordan M."/>
            <person name="Riva A."/>
            <person name="Barbazuk W."/>
            <person name="Harkins T."/>
        </authorList>
    </citation>
    <scope>NUCLEOTIDE SEQUENCE [LARGE SCALE GENOMIC DNA]</scope>
    <source>
        <strain evidence="5">cv. Jamaican Lion 4</strain>
        <tissue evidence="4">Leaf</tissue>
    </source>
</reference>
<dbReference type="InterPro" id="IPR036812">
    <property type="entry name" value="NAD(P)_OxRdtase_dom_sf"/>
</dbReference>
<dbReference type="SUPFAM" id="SSF51430">
    <property type="entry name" value="NAD(P)-linked oxidoreductase"/>
    <property type="match status" value="2"/>
</dbReference>
<organism evidence="4 5">
    <name type="scientific">Cannabis sativa</name>
    <name type="common">Hemp</name>
    <name type="synonym">Marijuana</name>
    <dbReference type="NCBI Taxonomy" id="3483"/>
    <lineage>
        <taxon>Eukaryota</taxon>
        <taxon>Viridiplantae</taxon>
        <taxon>Streptophyta</taxon>
        <taxon>Embryophyta</taxon>
        <taxon>Tracheophyta</taxon>
        <taxon>Spermatophyta</taxon>
        <taxon>Magnoliopsida</taxon>
        <taxon>eudicotyledons</taxon>
        <taxon>Gunneridae</taxon>
        <taxon>Pentapetalae</taxon>
        <taxon>rosids</taxon>
        <taxon>fabids</taxon>
        <taxon>Rosales</taxon>
        <taxon>Cannabaceae</taxon>
        <taxon>Cannabis</taxon>
    </lineage>
</organism>
<dbReference type="InterPro" id="IPR023210">
    <property type="entry name" value="NADP_OxRdtase_dom"/>
</dbReference>
<dbReference type="FunFam" id="3.20.20.100:FF:000013">
    <property type="entry name" value="NADPH-dependent codeinone reductase 1-1"/>
    <property type="match status" value="1"/>
</dbReference>
<protein>
    <recommendedName>
        <fullName evidence="3">NADP-dependent oxidoreductase domain-containing protein</fullName>
    </recommendedName>
</protein>
<accession>A0A7J6FFJ7</accession>
<dbReference type="EMBL" id="JAATIQ010000218">
    <property type="protein sequence ID" value="KAF4369476.1"/>
    <property type="molecule type" value="Genomic_DNA"/>
</dbReference>
<feature type="domain" description="NADP-dependent oxidoreductase" evidence="3">
    <location>
        <begin position="19"/>
        <end position="213"/>
    </location>
</feature>
<evidence type="ECO:0000256" key="1">
    <source>
        <dbReference type="ARBA" id="ARBA00007905"/>
    </source>
</evidence>
<dbReference type="InterPro" id="IPR020471">
    <property type="entry name" value="AKR"/>
</dbReference>
<name>A0A7J6FFJ7_CANSA</name>
<dbReference type="Gene3D" id="3.20.20.100">
    <property type="entry name" value="NADP-dependent oxidoreductase domain"/>
    <property type="match status" value="2"/>
</dbReference>
<dbReference type="PROSITE" id="PS00062">
    <property type="entry name" value="ALDOKETO_REDUCTASE_2"/>
    <property type="match status" value="2"/>
</dbReference>
<dbReference type="PROSITE" id="PS00063">
    <property type="entry name" value="ALDOKETO_REDUCTASE_3"/>
    <property type="match status" value="1"/>
</dbReference>
<evidence type="ECO:0000256" key="2">
    <source>
        <dbReference type="ARBA" id="ARBA00022857"/>
    </source>
</evidence>
<dbReference type="AlphaFoldDB" id="A0A7J6FFJ7"/>
<dbReference type="PANTHER" id="PTHR11732">
    <property type="entry name" value="ALDO/KETO REDUCTASE"/>
    <property type="match status" value="1"/>
</dbReference>
<dbReference type="Pfam" id="PF00248">
    <property type="entry name" value="Aldo_ket_red"/>
    <property type="match status" value="2"/>
</dbReference>
<dbReference type="Proteomes" id="UP000583929">
    <property type="component" value="Unassembled WGS sequence"/>
</dbReference>
<evidence type="ECO:0000259" key="3">
    <source>
        <dbReference type="Pfam" id="PF00248"/>
    </source>
</evidence>